<dbReference type="Proteomes" id="UP001165740">
    <property type="component" value="Chromosome 2"/>
</dbReference>
<proteinExistence type="predicted"/>
<keyword evidence="1" id="KW-1185">Reference proteome</keyword>
<dbReference type="GeneID" id="106078033"/>
<dbReference type="OrthoDB" id="6146901at2759"/>
<dbReference type="InterPro" id="IPR009003">
    <property type="entry name" value="Peptidase_S1_PA"/>
</dbReference>
<evidence type="ECO:0000313" key="2">
    <source>
        <dbReference type="RefSeq" id="XP_055876046.1"/>
    </source>
</evidence>
<accession>A0A9W2ZM60</accession>
<gene>
    <name evidence="2" type="primary">LOC106078033</name>
</gene>
<name>A0A9W2ZM60_BIOGL</name>
<reference evidence="2" key="1">
    <citation type="submission" date="2025-08" db="UniProtKB">
        <authorList>
            <consortium name="RefSeq"/>
        </authorList>
    </citation>
    <scope>IDENTIFICATION</scope>
</reference>
<sequence length="567" mass="63561">MACFKEITKKKRAKSPECDKAALDTSEERHMNAKMNFLSQPKTRKLSYEEPSSFESLIYQSLEDQSNTPLLSFNLNLDSGSWLLDDSNICLSNEEINGNKPCTSHDSFHLKDVTSADNINNQLNLLVKESNFCNAKRLQPGFATSSLEDDDHKKWLSFFSNLVTQTDHQLNRNDLAKLEPDKQNTPNLSLKNRVQTSQKNTCIAGDPVSGISIEQSYEANTDLTEYSRCSKNPGHKDFHAVDDLKVRNLPVEIQHEDSLTFFNCAAQLVVQISVFHTSPARGPKDMHSHYIGTQNKRNGSGFIASVDNEMLKFKCKKNACPLEYYSQRLKMKPSLISRSFSSPNGSEQDGSDRHHFYSGVYIHTNKHVIFDKSEAECAVVKFFFNSPDQTKVVYGHVTAIVGVNNSQDHVTLHVMSHDRNLFYLISCLLKDAKSSYHQMVKSTHKSQTSHGLKHSQSWVAVIAHAHGLSKAITFGHIKKEEEDGLRIVKYYDAATCPGSSGGLVMTPSLLKLQWPGAVHSACDVDTGFNVTLDSRVRDLDNQVIGQIHENLTRKLSESSFPSIEGLL</sequence>
<organism evidence="1 2">
    <name type="scientific">Biomphalaria glabrata</name>
    <name type="common">Bloodfluke planorb</name>
    <name type="synonym">Freshwater snail</name>
    <dbReference type="NCBI Taxonomy" id="6526"/>
    <lineage>
        <taxon>Eukaryota</taxon>
        <taxon>Metazoa</taxon>
        <taxon>Spiralia</taxon>
        <taxon>Lophotrochozoa</taxon>
        <taxon>Mollusca</taxon>
        <taxon>Gastropoda</taxon>
        <taxon>Heterobranchia</taxon>
        <taxon>Euthyneura</taxon>
        <taxon>Panpulmonata</taxon>
        <taxon>Hygrophila</taxon>
        <taxon>Lymnaeoidea</taxon>
        <taxon>Planorbidae</taxon>
        <taxon>Biomphalaria</taxon>
    </lineage>
</organism>
<dbReference type="AlphaFoldDB" id="A0A9W2ZM60"/>
<evidence type="ECO:0000313" key="1">
    <source>
        <dbReference type="Proteomes" id="UP001165740"/>
    </source>
</evidence>
<dbReference type="SUPFAM" id="SSF50494">
    <property type="entry name" value="Trypsin-like serine proteases"/>
    <property type="match status" value="1"/>
</dbReference>
<protein>
    <submittedName>
        <fullName evidence="2">Uncharacterized protein LOC106078033</fullName>
    </submittedName>
</protein>
<dbReference type="RefSeq" id="XP_055876046.1">
    <property type="nucleotide sequence ID" value="XM_056020071.1"/>
</dbReference>